<evidence type="ECO:0000256" key="4">
    <source>
        <dbReference type="ARBA" id="ARBA00022723"/>
    </source>
</evidence>
<dbReference type="GO" id="GO:0005739">
    <property type="term" value="C:mitochondrion"/>
    <property type="evidence" value="ECO:0007669"/>
    <property type="project" value="TreeGrafter"/>
</dbReference>
<dbReference type="GO" id="GO:0140647">
    <property type="term" value="P:P450-containing electron transport chain"/>
    <property type="evidence" value="ECO:0007669"/>
    <property type="project" value="InterPro"/>
</dbReference>
<organism evidence="10 11">
    <name type="scientific">Babesia divergens</name>
    <dbReference type="NCBI Taxonomy" id="32595"/>
    <lineage>
        <taxon>Eukaryota</taxon>
        <taxon>Sar</taxon>
        <taxon>Alveolata</taxon>
        <taxon>Apicomplexa</taxon>
        <taxon>Aconoidasida</taxon>
        <taxon>Piroplasmida</taxon>
        <taxon>Babesiidae</taxon>
        <taxon>Babesia</taxon>
    </lineage>
</organism>
<dbReference type="EMBL" id="JAHBMH010000033">
    <property type="protein sequence ID" value="KAK1937324.1"/>
    <property type="molecule type" value="Genomic_DNA"/>
</dbReference>
<dbReference type="SUPFAM" id="SSF54292">
    <property type="entry name" value="2Fe-2S ferredoxin-like"/>
    <property type="match status" value="1"/>
</dbReference>
<evidence type="ECO:0000259" key="9">
    <source>
        <dbReference type="PROSITE" id="PS51085"/>
    </source>
</evidence>
<dbReference type="PANTHER" id="PTHR23426:SF72">
    <property type="entry name" value="2FE-2S FERREDOXIN-TYPE DOMAIN-CONTAINING PROTEIN"/>
    <property type="match status" value="1"/>
</dbReference>
<evidence type="ECO:0000313" key="10">
    <source>
        <dbReference type="EMBL" id="KAK1937324.1"/>
    </source>
</evidence>
<keyword evidence="7" id="KW-0411">Iron-sulfur</keyword>
<keyword evidence="3" id="KW-0001">2Fe-2S</keyword>
<protein>
    <submittedName>
        <fullName evidence="10">Adrenodoxin-type ferredoxin</fullName>
    </submittedName>
</protein>
<dbReference type="Gene3D" id="3.10.20.30">
    <property type="match status" value="1"/>
</dbReference>
<evidence type="ECO:0000256" key="1">
    <source>
        <dbReference type="ARBA" id="ARBA00010914"/>
    </source>
</evidence>
<evidence type="ECO:0000256" key="6">
    <source>
        <dbReference type="ARBA" id="ARBA00023004"/>
    </source>
</evidence>
<dbReference type="GO" id="GO:0046872">
    <property type="term" value="F:metal ion binding"/>
    <property type="evidence" value="ECO:0007669"/>
    <property type="project" value="UniProtKB-KW"/>
</dbReference>
<comment type="cofactor">
    <cofactor evidence="8">
        <name>[2Fe-2S] cluster</name>
        <dbReference type="ChEBI" id="CHEBI:190135"/>
    </cofactor>
</comment>
<dbReference type="AlphaFoldDB" id="A0AAD9GF72"/>
<dbReference type="Proteomes" id="UP001195914">
    <property type="component" value="Unassembled WGS sequence"/>
</dbReference>
<comment type="similarity">
    <text evidence="1">Belongs to the adrenodoxin/putidaredoxin family.</text>
</comment>
<keyword evidence="6" id="KW-0408">Iron</keyword>
<evidence type="ECO:0000256" key="8">
    <source>
        <dbReference type="ARBA" id="ARBA00034078"/>
    </source>
</evidence>
<dbReference type="InterPro" id="IPR001055">
    <property type="entry name" value="Adrenodoxin-like"/>
</dbReference>
<dbReference type="PROSITE" id="PS51085">
    <property type="entry name" value="2FE2S_FER_2"/>
    <property type="match status" value="1"/>
</dbReference>
<dbReference type="GO" id="GO:0009055">
    <property type="term" value="F:electron transfer activity"/>
    <property type="evidence" value="ECO:0007669"/>
    <property type="project" value="TreeGrafter"/>
</dbReference>
<keyword evidence="2" id="KW-0813">Transport</keyword>
<proteinExistence type="inferred from homology"/>
<dbReference type="InterPro" id="IPR036010">
    <property type="entry name" value="2Fe-2S_ferredoxin-like_sf"/>
</dbReference>
<gene>
    <name evidence="10" type="ORF">X943_000985</name>
</gene>
<dbReference type="GO" id="GO:0051537">
    <property type="term" value="F:2 iron, 2 sulfur cluster binding"/>
    <property type="evidence" value="ECO:0007669"/>
    <property type="project" value="UniProtKB-KW"/>
</dbReference>
<evidence type="ECO:0000313" key="11">
    <source>
        <dbReference type="Proteomes" id="UP001195914"/>
    </source>
</evidence>
<dbReference type="InterPro" id="IPR012675">
    <property type="entry name" value="Beta-grasp_dom_sf"/>
</dbReference>
<dbReference type="InterPro" id="IPR001041">
    <property type="entry name" value="2Fe-2S_ferredoxin-type"/>
</dbReference>
<accession>A0AAD9GF72</accession>
<keyword evidence="5" id="KW-0249">Electron transport</keyword>
<keyword evidence="11" id="KW-1185">Reference proteome</keyword>
<feature type="domain" description="2Fe-2S ferredoxin-type" evidence="9">
    <location>
        <begin position="50"/>
        <end position="151"/>
    </location>
</feature>
<comment type="caution">
    <text evidence="10">The sequence shown here is derived from an EMBL/GenBank/DDBJ whole genome shotgun (WGS) entry which is preliminary data.</text>
</comment>
<evidence type="ECO:0000256" key="7">
    <source>
        <dbReference type="ARBA" id="ARBA00023014"/>
    </source>
</evidence>
<dbReference type="CDD" id="cd00207">
    <property type="entry name" value="fer2"/>
    <property type="match status" value="1"/>
</dbReference>
<keyword evidence="4" id="KW-0479">Metal-binding</keyword>
<name>A0AAD9GF72_BABDI</name>
<evidence type="ECO:0000256" key="5">
    <source>
        <dbReference type="ARBA" id="ARBA00022982"/>
    </source>
</evidence>
<dbReference type="Pfam" id="PF00111">
    <property type="entry name" value="Fer2"/>
    <property type="match status" value="1"/>
</dbReference>
<sequence length="164" mass="18400">MRQLLAPIVRHTIHTLWHSSRGIWRIERSIGDVSKRSHTAIAANNEESVTVVFIDQNDKHIEVTVPIGTTILEAAHQNHVELEGACDGCMACSTCHVILDEDIYEALPEPEEEELDMLDLAPCLTNTSRLGCQIKLNASHQGMKIYLPKLSRNFYVDGHVPMPH</sequence>
<evidence type="ECO:0000256" key="3">
    <source>
        <dbReference type="ARBA" id="ARBA00022714"/>
    </source>
</evidence>
<dbReference type="PANTHER" id="PTHR23426">
    <property type="entry name" value="FERREDOXIN/ADRENODOXIN"/>
    <property type="match status" value="1"/>
</dbReference>
<dbReference type="PRINTS" id="PR00355">
    <property type="entry name" value="ADRENODOXIN"/>
</dbReference>
<reference evidence="10" key="2">
    <citation type="submission" date="2021-05" db="EMBL/GenBank/DDBJ databases">
        <authorList>
            <person name="Pain A."/>
        </authorList>
    </citation>
    <scope>NUCLEOTIDE SEQUENCE</scope>
    <source>
        <strain evidence="10">1802A</strain>
    </source>
</reference>
<reference evidence="10" key="1">
    <citation type="journal article" date="2014" name="Nucleic Acids Res.">
        <title>The evolutionary dynamics of variant antigen genes in Babesia reveal a history of genomic innovation underlying host-parasite interaction.</title>
        <authorList>
            <person name="Jackson A.P."/>
            <person name="Otto T.D."/>
            <person name="Darby A."/>
            <person name="Ramaprasad A."/>
            <person name="Xia D."/>
            <person name="Echaide I.E."/>
            <person name="Farber M."/>
            <person name="Gahlot S."/>
            <person name="Gamble J."/>
            <person name="Gupta D."/>
            <person name="Gupta Y."/>
            <person name="Jackson L."/>
            <person name="Malandrin L."/>
            <person name="Malas T.B."/>
            <person name="Moussa E."/>
            <person name="Nair M."/>
            <person name="Reid A.J."/>
            <person name="Sanders M."/>
            <person name="Sharma J."/>
            <person name="Tracey A."/>
            <person name="Quail M.A."/>
            <person name="Weir W."/>
            <person name="Wastling J.M."/>
            <person name="Hall N."/>
            <person name="Willadsen P."/>
            <person name="Lingelbach K."/>
            <person name="Shiels B."/>
            <person name="Tait A."/>
            <person name="Berriman M."/>
            <person name="Allred D.R."/>
            <person name="Pain A."/>
        </authorList>
    </citation>
    <scope>NUCLEOTIDE SEQUENCE</scope>
    <source>
        <strain evidence="10">1802A</strain>
    </source>
</reference>
<evidence type="ECO:0000256" key="2">
    <source>
        <dbReference type="ARBA" id="ARBA00022448"/>
    </source>
</evidence>